<organism evidence="3 4">
    <name type="scientific">Aureobasidium melanogenum (strain CBS 110374)</name>
    <name type="common">Aureobasidium pullulans var. melanogenum</name>
    <dbReference type="NCBI Taxonomy" id="1043003"/>
    <lineage>
        <taxon>Eukaryota</taxon>
        <taxon>Fungi</taxon>
        <taxon>Dikarya</taxon>
        <taxon>Ascomycota</taxon>
        <taxon>Pezizomycotina</taxon>
        <taxon>Dothideomycetes</taxon>
        <taxon>Dothideomycetidae</taxon>
        <taxon>Dothideales</taxon>
        <taxon>Saccotheciaceae</taxon>
        <taxon>Aureobasidium</taxon>
    </lineage>
</organism>
<evidence type="ECO:0000256" key="2">
    <source>
        <dbReference type="SAM" id="Phobius"/>
    </source>
</evidence>
<proteinExistence type="predicted"/>
<dbReference type="Pfam" id="PF10329">
    <property type="entry name" value="DUF2417"/>
    <property type="match status" value="1"/>
</dbReference>
<protein>
    <submittedName>
        <fullName evidence="3">Mitochondrial integral membrane protein-like protein</fullName>
    </submittedName>
</protein>
<keyword evidence="4" id="KW-1185">Reference proteome</keyword>
<dbReference type="Gene3D" id="3.40.50.1820">
    <property type="entry name" value="alpha/beta hydrolase"/>
    <property type="match status" value="1"/>
</dbReference>
<accession>A0A074WIF9</accession>
<feature type="transmembrane region" description="Helical" evidence="2">
    <location>
        <begin position="148"/>
        <end position="167"/>
    </location>
</feature>
<name>A0A074WIF9_AURM1</name>
<dbReference type="InterPro" id="IPR019431">
    <property type="entry name" value="DUF2417"/>
</dbReference>
<keyword evidence="2" id="KW-1133">Transmembrane helix</keyword>
<feature type="transmembrane region" description="Helical" evidence="2">
    <location>
        <begin position="82"/>
        <end position="107"/>
    </location>
</feature>
<dbReference type="Proteomes" id="UP000030672">
    <property type="component" value="Unassembled WGS sequence"/>
</dbReference>
<evidence type="ECO:0000256" key="1">
    <source>
        <dbReference type="SAM" id="MobiDB-lite"/>
    </source>
</evidence>
<reference evidence="3 4" key="1">
    <citation type="journal article" date="2014" name="BMC Genomics">
        <title>Genome sequencing of four Aureobasidium pullulans varieties: biotechnological potential, stress tolerance, and description of new species.</title>
        <authorList>
            <person name="Gostin Ar C."/>
            <person name="Ohm R.A."/>
            <person name="Kogej T."/>
            <person name="Sonjak S."/>
            <person name="Turk M."/>
            <person name="Zajc J."/>
            <person name="Zalar P."/>
            <person name="Grube M."/>
            <person name="Sun H."/>
            <person name="Han J."/>
            <person name="Sharma A."/>
            <person name="Chiniquy J."/>
            <person name="Ngan C.Y."/>
            <person name="Lipzen A."/>
            <person name="Barry K."/>
            <person name="Grigoriev I.V."/>
            <person name="Gunde-Cimerman N."/>
        </authorList>
    </citation>
    <scope>NUCLEOTIDE SEQUENCE [LARGE SCALE GENOMIC DNA]</scope>
    <source>
        <strain evidence="3 4">CBS 110374</strain>
    </source>
</reference>
<feature type="transmembrane region" description="Helical" evidence="2">
    <location>
        <begin position="223"/>
        <end position="249"/>
    </location>
</feature>
<dbReference type="InterPro" id="IPR029058">
    <property type="entry name" value="AB_hydrolase_fold"/>
</dbReference>
<dbReference type="GeneID" id="63915275"/>
<keyword evidence="2" id="KW-0472">Membrane</keyword>
<dbReference type="RefSeq" id="XP_040879224.1">
    <property type="nucleotide sequence ID" value="XM_041021902.1"/>
</dbReference>
<dbReference type="STRING" id="1043003.A0A074WIF9"/>
<dbReference type="SUPFAM" id="SSF53474">
    <property type="entry name" value="alpha/beta-Hydrolases"/>
    <property type="match status" value="1"/>
</dbReference>
<dbReference type="EMBL" id="KL584835">
    <property type="protein sequence ID" value="KEQ62201.1"/>
    <property type="molecule type" value="Genomic_DNA"/>
</dbReference>
<evidence type="ECO:0000313" key="4">
    <source>
        <dbReference type="Proteomes" id="UP000030672"/>
    </source>
</evidence>
<dbReference type="HOGENOM" id="CLU_028296_1_0_1"/>
<dbReference type="AlphaFoldDB" id="A0A074WIF9"/>
<sequence>MVSLWGSKNNDDEQLDDGSTTPRGSTEDSRRPPSRRSYERREREADERTRLLPPQPRPPHSDGYLDPDDPAVSPYNLWTIRFLRYITVLFFLINFIWWVLLFVSIFVSPPGLHTRGSGFFDFSYTTLTAGNLLVAILFFAAPAKGMRITMGIITAILAIDLIMILAIPRLRVEEGWPGIASIAWATLIGLWCVITDRVVAWGKREEEERLTGRAETRRTLREWLAVSIATLILIVYAVIAVLMTATLILRARDATLPMDGDKYYVDGDKYQVHLACLGNVTYTPDGVANPTLLLEAGEGPSEYDFEHWAYAAWKNGTIDRYCYWDRPGYAWSDSAPSPHSAGMSADALSEALAVAGEEGPFILVSAGYGSIVSRIFSARHVRNIAGIMMIDPLHEDLLHRIGGPYRGFVLWGWGILSPLGLQRNFGAIFNGRTREDRVYGRSAYQGGKFIKAQLQENLVADSLTKNEVASARTIQTPDVPLVIISSGISNRRDSEWERKQRDLTKLTENLISWDVVNKAPHEVWRTLDGRNVMDKRLKDIVKQGYRAYSIDEEEV</sequence>
<keyword evidence="2" id="KW-0812">Transmembrane</keyword>
<feature type="compositionally biased region" description="Basic and acidic residues" evidence="1">
    <location>
        <begin position="25"/>
        <end position="50"/>
    </location>
</feature>
<feature type="transmembrane region" description="Helical" evidence="2">
    <location>
        <begin position="119"/>
        <end position="141"/>
    </location>
</feature>
<feature type="transmembrane region" description="Helical" evidence="2">
    <location>
        <begin position="179"/>
        <end position="202"/>
    </location>
</feature>
<feature type="region of interest" description="Disordered" evidence="1">
    <location>
        <begin position="1"/>
        <end position="67"/>
    </location>
</feature>
<gene>
    <name evidence="3" type="ORF">M437DRAFT_49839</name>
</gene>
<evidence type="ECO:0000313" key="3">
    <source>
        <dbReference type="EMBL" id="KEQ62201.1"/>
    </source>
</evidence>